<sequence>MKVFNALIIFLIISISIGFGSAYDVEVDVTPKCKCGSKEENISVRLRLFKSGADRYIYSKWKQAKCGKPVLLFLKDVSSSWRDFEAEIVHKNCYGYDNRMPIEKQCEWLSARKWWTYYYKCHEKKAVMKFQK</sequence>
<proteinExistence type="predicted"/>
<feature type="signal peptide" evidence="1">
    <location>
        <begin position="1"/>
        <end position="22"/>
    </location>
</feature>
<accession>A0A0N5CFA7</accession>
<evidence type="ECO:0000256" key="1">
    <source>
        <dbReference type="SAM" id="SignalP"/>
    </source>
</evidence>
<protein>
    <submittedName>
        <fullName evidence="3">NTR domain-containing protein</fullName>
    </submittedName>
</protein>
<dbReference type="AlphaFoldDB" id="A0A0N5CFA7"/>
<dbReference type="Proteomes" id="UP000046392">
    <property type="component" value="Unplaced"/>
</dbReference>
<evidence type="ECO:0000313" key="2">
    <source>
        <dbReference type="Proteomes" id="UP000046392"/>
    </source>
</evidence>
<keyword evidence="2" id="KW-1185">Reference proteome</keyword>
<reference evidence="3" key="1">
    <citation type="submission" date="2017-02" db="UniProtKB">
        <authorList>
            <consortium name="WormBaseParasite"/>
        </authorList>
    </citation>
    <scope>IDENTIFICATION</scope>
</reference>
<dbReference type="WBParaSite" id="SPAL_0001654400.1">
    <property type="protein sequence ID" value="SPAL_0001654400.1"/>
    <property type="gene ID" value="SPAL_0001654400"/>
</dbReference>
<evidence type="ECO:0000313" key="3">
    <source>
        <dbReference type="WBParaSite" id="SPAL_0001654400.1"/>
    </source>
</evidence>
<name>A0A0N5CFA7_STREA</name>
<feature type="chain" id="PRO_5005895777" evidence="1">
    <location>
        <begin position="23"/>
        <end position="132"/>
    </location>
</feature>
<keyword evidence="1" id="KW-0732">Signal</keyword>
<organism evidence="2 3">
    <name type="scientific">Strongyloides papillosus</name>
    <name type="common">Intestinal threadworm</name>
    <dbReference type="NCBI Taxonomy" id="174720"/>
    <lineage>
        <taxon>Eukaryota</taxon>
        <taxon>Metazoa</taxon>
        <taxon>Ecdysozoa</taxon>
        <taxon>Nematoda</taxon>
        <taxon>Chromadorea</taxon>
        <taxon>Rhabditida</taxon>
        <taxon>Tylenchina</taxon>
        <taxon>Panagrolaimomorpha</taxon>
        <taxon>Strongyloidoidea</taxon>
        <taxon>Strongyloididae</taxon>
        <taxon>Strongyloides</taxon>
    </lineage>
</organism>